<evidence type="ECO:0000313" key="3">
    <source>
        <dbReference type="Proteomes" id="UP001597045"/>
    </source>
</evidence>
<reference evidence="3" key="1">
    <citation type="journal article" date="2019" name="Int. J. Syst. Evol. Microbiol.">
        <title>The Global Catalogue of Microorganisms (GCM) 10K type strain sequencing project: providing services to taxonomists for standard genome sequencing and annotation.</title>
        <authorList>
            <consortium name="The Broad Institute Genomics Platform"/>
            <consortium name="The Broad Institute Genome Sequencing Center for Infectious Disease"/>
            <person name="Wu L."/>
            <person name="Ma J."/>
        </authorList>
    </citation>
    <scope>NUCLEOTIDE SEQUENCE [LARGE SCALE GENOMIC DNA]</scope>
    <source>
        <strain evidence="3">JCM 31486</strain>
    </source>
</reference>
<dbReference type="InterPro" id="IPR050266">
    <property type="entry name" value="AB_hydrolase_sf"/>
</dbReference>
<protein>
    <submittedName>
        <fullName evidence="2">Alpha/beta fold hydrolase</fullName>
    </submittedName>
</protein>
<dbReference type="InterPro" id="IPR029058">
    <property type="entry name" value="AB_hydrolase_fold"/>
</dbReference>
<evidence type="ECO:0000259" key="1">
    <source>
        <dbReference type="Pfam" id="PF00561"/>
    </source>
</evidence>
<dbReference type="Pfam" id="PF00561">
    <property type="entry name" value="Abhydrolase_1"/>
    <property type="match status" value="1"/>
</dbReference>
<dbReference type="PANTHER" id="PTHR43798">
    <property type="entry name" value="MONOACYLGLYCEROL LIPASE"/>
    <property type="match status" value="1"/>
</dbReference>
<dbReference type="Proteomes" id="UP001597045">
    <property type="component" value="Unassembled WGS sequence"/>
</dbReference>
<feature type="domain" description="AB hydrolase-1" evidence="1">
    <location>
        <begin position="29"/>
        <end position="135"/>
    </location>
</feature>
<dbReference type="EMBL" id="JBHTIS010001345">
    <property type="protein sequence ID" value="MFD1047986.1"/>
    <property type="molecule type" value="Genomic_DNA"/>
</dbReference>
<gene>
    <name evidence="2" type="ORF">ACFQ1S_21830</name>
</gene>
<dbReference type="SUPFAM" id="SSF53474">
    <property type="entry name" value="alpha/beta-Hydrolases"/>
    <property type="match status" value="1"/>
</dbReference>
<proteinExistence type="predicted"/>
<dbReference type="GO" id="GO:0016787">
    <property type="term" value="F:hydrolase activity"/>
    <property type="evidence" value="ECO:0007669"/>
    <property type="project" value="UniProtKB-KW"/>
</dbReference>
<dbReference type="Gene3D" id="3.40.50.1820">
    <property type="entry name" value="alpha/beta hydrolase"/>
    <property type="match status" value="1"/>
</dbReference>
<evidence type="ECO:0000313" key="2">
    <source>
        <dbReference type="EMBL" id="MFD1047986.1"/>
    </source>
</evidence>
<dbReference type="InterPro" id="IPR000073">
    <property type="entry name" value="AB_hydrolase_1"/>
</dbReference>
<sequence>MATSDELGTAKSVWLSRAKIDYRERGEGPVVVFIHGLLVNADLWRKVVPAVAAAGNRCIAPDLPLGAHSTPMPGVDLSPPGVADLVGELLDTLDVRDVTIVANDTGGALTQLLMVRHPERIARVVLTPSDCFEHFFPPLFMPLTKLAKVPGALWLLTRLVGLRAVQRLPVVFGWVA</sequence>
<keyword evidence="3" id="KW-1185">Reference proteome</keyword>
<name>A0ABW3MB26_9PSEU</name>
<comment type="caution">
    <text evidence="2">The sequence shown here is derived from an EMBL/GenBank/DDBJ whole genome shotgun (WGS) entry which is preliminary data.</text>
</comment>
<dbReference type="PRINTS" id="PR00111">
    <property type="entry name" value="ABHYDROLASE"/>
</dbReference>
<feature type="non-terminal residue" evidence="2">
    <location>
        <position position="176"/>
    </location>
</feature>
<organism evidence="2 3">
    <name type="scientific">Kibdelosporangium lantanae</name>
    <dbReference type="NCBI Taxonomy" id="1497396"/>
    <lineage>
        <taxon>Bacteria</taxon>
        <taxon>Bacillati</taxon>
        <taxon>Actinomycetota</taxon>
        <taxon>Actinomycetes</taxon>
        <taxon>Pseudonocardiales</taxon>
        <taxon>Pseudonocardiaceae</taxon>
        <taxon>Kibdelosporangium</taxon>
    </lineage>
</organism>
<keyword evidence="2" id="KW-0378">Hydrolase</keyword>
<accession>A0ABW3MB26</accession>